<evidence type="ECO:0008006" key="3">
    <source>
        <dbReference type="Google" id="ProtNLM"/>
    </source>
</evidence>
<evidence type="ECO:0000313" key="1">
    <source>
        <dbReference type="EMBL" id="GGR68172.1"/>
    </source>
</evidence>
<protein>
    <recommendedName>
        <fullName evidence="3">Phage capsid protein</fullName>
    </recommendedName>
</protein>
<comment type="caution">
    <text evidence="1">The sequence shown here is derived from an EMBL/GenBank/DDBJ whole genome shotgun (WGS) entry which is preliminary data.</text>
</comment>
<reference evidence="2" key="1">
    <citation type="journal article" date="2019" name="Int. J. Syst. Evol. Microbiol.">
        <title>The Global Catalogue of Microorganisms (GCM) 10K type strain sequencing project: providing services to taxonomists for standard genome sequencing and annotation.</title>
        <authorList>
            <consortium name="The Broad Institute Genomics Platform"/>
            <consortium name="The Broad Institute Genome Sequencing Center for Infectious Disease"/>
            <person name="Wu L."/>
            <person name="Ma J."/>
        </authorList>
    </citation>
    <scope>NUCLEOTIDE SEQUENCE [LARGE SCALE GENOMIC DNA]</scope>
    <source>
        <strain evidence="2">JCM 31404</strain>
    </source>
</reference>
<dbReference type="Gene3D" id="3.90.1690.10">
    <property type="entry name" value="phage-related protein like domain"/>
    <property type="match status" value="1"/>
</dbReference>
<dbReference type="EMBL" id="BMQM01000027">
    <property type="protein sequence ID" value="GGR68172.1"/>
    <property type="molecule type" value="Genomic_DNA"/>
</dbReference>
<sequence>MAPCLTLNPRRADSPAPPWLTLRRGFAFTPPLENHMKHNILLTGALMAAYDDTTGPLPGMIAGGQSDEYLTDVAVDAMQNDDEFITPTAFPIVQVENEAGKIKVWDRGSLIRPEMRLHSYGDRPVVGGYKTKKASYDTEHYSLQKNIAPSDVAASRRDPMRPMADAATYLAGQARLNLDLRYASTAFHEDAGWAWRYQGVTGNPNRAADTPEFLQLDQPGANPAELIRGRIERFRRFTGKKPNLLQVGVDVYASLVFNEDITDRVKYVQRGVADIDLLASFFDVPRVQIVSGVVNDAEEGQDDNIDYICDPKGMLLMYVAPNPSRETPSAGYTFNWENLYRAFEGDQERILNELALIRRGYNAETGNRWVQVHTAASSNIVAPDLGMWFSDVVSTSQSDW</sequence>
<name>A0ABQ2RYB3_9DEIO</name>
<accession>A0ABQ2RYB3</accession>
<dbReference type="Proteomes" id="UP000634308">
    <property type="component" value="Unassembled WGS sequence"/>
</dbReference>
<evidence type="ECO:0000313" key="2">
    <source>
        <dbReference type="Proteomes" id="UP000634308"/>
    </source>
</evidence>
<proteinExistence type="predicted"/>
<keyword evidence="2" id="KW-1185">Reference proteome</keyword>
<organism evidence="1 2">
    <name type="scientific">Deinococcus seoulensis</name>
    <dbReference type="NCBI Taxonomy" id="1837379"/>
    <lineage>
        <taxon>Bacteria</taxon>
        <taxon>Thermotogati</taxon>
        <taxon>Deinococcota</taxon>
        <taxon>Deinococci</taxon>
        <taxon>Deinococcales</taxon>
        <taxon>Deinococcaceae</taxon>
        <taxon>Deinococcus</taxon>
    </lineage>
</organism>
<gene>
    <name evidence="1" type="ORF">GCM10008959_32830</name>
</gene>
<dbReference type="InterPro" id="IPR053738">
    <property type="entry name" value="Lambda_capsid_assembly"/>
</dbReference>